<dbReference type="SUPFAM" id="SSF56399">
    <property type="entry name" value="ADP-ribosylation"/>
    <property type="match status" value="1"/>
</dbReference>
<name>A0A639JBZ4_SALET</name>
<proteinExistence type="predicted"/>
<comment type="caution">
    <text evidence="1">The sequence shown here is derived from an EMBL/GenBank/DDBJ whole genome shotgun (WGS) entry which is preliminary data.</text>
</comment>
<reference evidence="1" key="1">
    <citation type="submission" date="2018-07" db="EMBL/GenBank/DDBJ databases">
        <authorList>
            <consortium name="GenomeTrakr network: Whole genome sequencing for foodborne pathogen traceback"/>
        </authorList>
    </citation>
    <scope>NUCLEOTIDE SEQUENCE</scope>
    <source>
        <strain evidence="1">FSIS1702028</strain>
    </source>
</reference>
<sequence>NVHHGDMRLLDLNVSSDNAAMVFTKAIWYWSGISSMNPFWEYIVPLPIQIGSMVEE</sequence>
<evidence type="ECO:0000313" key="1">
    <source>
        <dbReference type="EMBL" id="EDJ0608411.1"/>
    </source>
</evidence>
<dbReference type="EMBL" id="AAMLXM010000087">
    <property type="protein sequence ID" value="EDJ0608411.1"/>
    <property type="molecule type" value="Genomic_DNA"/>
</dbReference>
<dbReference type="AlphaFoldDB" id="A0A639JBZ4"/>
<organism evidence="1">
    <name type="scientific">Salmonella enterica subsp. enterica serovar Kentucky</name>
    <dbReference type="NCBI Taxonomy" id="192955"/>
    <lineage>
        <taxon>Bacteria</taxon>
        <taxon>Pseudomonadati</taxon>
        <taxon>Pseudomonadota</taxon>
        <taxon>Gammaproteobacteria</taxon>
        <taxon>Enterobacterales</taxon>
        <taxon>Enterobacteriaceae</taxon>
        <taxon>Salmonella</taxon>
    </lineage>
</organism>
<protein>
    <submittedName>
        <fullName evidence="1">DUF2441 domain-containing protein</fullName>
    </submittedName>
</protein>
<gene>
    <name evidence="1" type="ORF">CFR13_24005</name>
</gene>
<feature type="non-terminal residue" evidence="1">
    <location>
        <position position="1"/>
    </location>
</feature>
<accession>A0A639JBZ4</accession>